<dbReference type="Proteomes" id="UP001151760">
    <property type="component" value="Unassembled WGS sequence"/>
</dbReference>
<reference evidence="3" key="1">
    <citation type="journal article" date="2022" name="Int. J. Mol. Sci.">
        <title>Draft Genome of Tanacetum Coccineum: Genomic Comparison of Closely Related Tanacetum-Family Plants.</title>
        <authorList>
            <person name="Yamashiro T."/>
            <person name="Shiraishi A."/>
            <person name="Nakayama K."/>
            <person name="Satake H."/>
        </authorList>
    </citation>
    <scope>NUCLEOTIDE SEQUENCE</scope>
</reference>
<protein>
    <submittedName>
        <fullName evidence="3">Uncharacterized protein</fullName>
    </submittedName>
</protein>
<feature type="compositionally biased region" description="Basic and acidic residues" evidence="1">
    <location>
        <begin position="272"/>
        <end position="287"/>
    </location>
</feature>
<feature type="region of interest" description="Disordered" evidence="1">
    <location>
        <begin position="232"/>
        <end position="363"/>
    </location>
</feature>
<keyword evidence="2" id="KW-0732">Signal</keyword>
<reference evidence="3" key="2">
    <citation type="submission" date="2022-01" db="EMBL/GenBank/DDBJ databases">
        <authorList>
            <person name="Yamashiro T."/>
            <person name="Shiraishi A."/>
            <person name="Satake H."/>
            <person name="Nakayama K."/>
        </authorList>
    </citation>
    <scope>NUCLEOTIDE SEQUENCE</scope>
</reference>
<feature type="compositionally biased region" description="Acidic residues" evidence="1">
    <location>
        <begin position="315"/>
        <end position="329"/>
    </location>
</feature>
<sequence length="602" mass="68291">MKVMVARLLWCRWWVCRCGDDVGCWWPWLGWRRWWCGIHDGGGLVEMMMCSGSVVRCGVGWRGGGCGGWPKVGRRRRLAAGKREKNGVGAREWCGGGSGVIEMEMKAVYGSGGSMKVMLARLLWCRWWVCRCGDDVGCVAWDGMEAAVVGGHKLAGGGDWRPEKERKMEWGLGTICPRLPNQEFIVPPSSNLEMISFIKELGYTRRMTNRKMLNSTPYKTYLAFITGVATPKKARKFKKPASPSKKKDLVAIEEPAEKPIKKPAARRQSARSSDEKATKRNKKETDIHQAGASSEGVGLEPEIPDEQKDKSTDTNGDDDDDQESDDEQNVSDNPRTSDDEEETHEDEFVHTPENYVPTNDENVDDEEYGRINKEMYDDVNVELKDVETADEGKGDEGMIDAEKVDAENENVNQEVIGDQVNDDAQATATATLATQKTEVPLQTFHQRLFYLEYEVKTLRNVDHCSAIRATIKSEVSTVVKEYLGTNMDDTVHKTNMEQEDKQQETKYTITSYDTAELQEFDQNRTWFETMTKTQSFNKNIKYNLFLRMKMPWTKVLPSFKFIKLDLPDNALTGREPDRGVEFFEGWKPLSPLQLAVEEVISE</sequence>
<evidence type="ECO:0000256" key="1">
    <source>
        <dbReference type="SAM" id="MobiDB-lite"/>
    </source>
</evidence>
<keyword evidence="4" id="KW-1185">Reference proteome</keyword>
<feature type="compositionally biased region" description="Basic and acidic residues" evidence="1">
    <location>
        <begin position="245"/>
        <end position="260"/>
    </location>
</feature>
<accession>A0ABQ5FHG8</accession>
<feature type="chain" id="PRO_5045245688" evidence="2">
    <location>
        <begin position="19"/>
        <end position="602"/>
    </location>
</feature>
<evidence type="ECO:0000313" key="3">
    <source>
        <dbReference type="EMBL" id="GJT62728.1"/>
    </source>
</evidence>
<comment type="caution">
    <text evidence="3">The sequence shown here is derived from an EMBL/GenBank/DDBJ whole genome shotgun (WGS) entry which is preliminary data.</text>
</comment>
<evidence type="ECO:0000313" key="4">
    <source>
        <dbReference type="Proteomes" id="UP001151760"/>
    </source>
</evidence>
<organism evidence="3 4">
    <name type="scientific">Tanacetum coccineum</name>
    <dbReference type="NCBI Taxonomy" id="301880"/>
    <lineage>
        <taxon>Eukaryota</taxon>
        <taxon>Viridiplantae</taxon>
        <taxon>Streptophyta</taxon>
        <taxon>Embryophyta</taxon>
        <taxon>Tracheophyta</taxon>
        <taxon>Spermatophyta</taxon>
        <taxon>Magnoliopsida</taxon>
        <taxon>eudicotyledons</taxon>
        <taxon>Gunneridae</taxon>
        <taxon>Pentapetalae</taxon>
        <taxon>asterids</taxon>
        <taxon>campanulids</taxon>
        <taxon>Asterales</taxon>
        <taxon>Asteraceae</taxon>
        <taxon>Asteroideae</taxon>
        <taxon>Anthemideae</taxon>
        <taxon>Anthemidinae</taxon>
        <taxon>Tanacetum</taxon>
    </lineage>
</organism>
<evidence type="ECO:0000256" key="2">
    <source>
        <dbReference type="SAM" id="SignalP"/>
    </source>
</evidence>
<gene>
    <name evidence="3" type="ORF">Tco_1006261</name>
</gene>
<dbReference type="EMBL" id="BQNB010017400">
    <property type="protein sequence ID" value="GJT62728.1"/>
    <property type="molecule type" value="Genomic_DNA"/>
</dbReference>
<proteinExistence type="predicted"/>
<feature type="signal peptide" evidence="2">
    <location>
        <begin position="1"/>
        <end position="18"/>
    </location>
</feature>
<name>A0ABQ5FHG8_9ASTR</name>